<feature type="signal peptide" evidence="1">
    <location>
        <begin position="1"/>
        <end position="20"/>
    </location>
</feature>
<keyword evidence="4" id="KW-1185">Reference proteome</keyword>
<proteinExistence type="predicted"/>
<evidence type="ECO:0000256" key="1">
    <source>
        <dbReference type="SAM" id="SignalP"/>
    </source>
</evidence>
<protein>
    <submittedName>
        <fullName evidence="3">Necrosis-inducing factor-domain-containing protein</fullName>
    </submittedName>
</protein>
<dbReference type="Proteomes" id="UP001174997">
    <property type="component" value="Unassembled WGS sequence"/>
</dbReference>
<dbReference type="InterPro" id="IPR029226">
    <property type="entry name" value="Ecp2-like"/>
</dbReference>
<reference evidence="3" key="1">
    <citation type="submission" date="2023-06" db="EMBL/GenBank/DDBJ databases">
        <title>Genome-scale phylogeny and comparative genomics of the fungal order Sordariales.</title>
        <authorList>
            <consortium name="Lawrence Berkeley National Laboratory"/>
            <person name="Hensen N."/>
            <person name="Bonometti L."/>
            <person name="Westerberg I."/>
            <person name="Brannstrom I.O."/>
            <person name="Guillou S."/>
            <person name="Cros-Aarteil S."/>
            <person name="Calhoun S."/>
            <person name="Haridas S."/>
            <person name="Kuo A."/>
            <person name="Mondo S."/>
            <person name="Pangilinan J."/>
            <person name="Riley R."/>
            <person name="Labutti K."/>
            <person name="Andreopoulos B."/>
            <person name="Lipzen A."/>
            <person name="Chen C."/>
            <person name="Yanf M."/>
            <person name="Daum C."/>
            <person name="Ng V."/>
            <person name="Clum A."/>
            <person name="Steindorff A."/>
            <person name="Ohm R."/>
            <person name="Martin F."/>
            <person name="Silar P."/>
            <person name="Natvig D."/>
            <person name="Lalanne C."/>
            <person name="Gautier V."/>
            <person name="Ament-Velasquez S.L."/>
            <person name="Kruys A."/>
            <person name="Hutchinson M.I."/>
            <person name="Powell A.J."/>
            <person name="Barry K."/>
            <person name="Miller A.N."/>
            <person name="Grigoriev I.V."/>
            <person name="Debuchy R."/>
            <person name="Gladieux P."/>
            <person name="Thoren M.H."/>
            <person name="Johannesson H."/>
        </authorList>
    </citation>
    <scope>NUCLEOTIDE SEQUENCE</scope>
    <source>
        <strain evidence="3">CBS 307.81</strain>
    </source>
</reference>
<comment type="caution">
    <text evidence="3">The sequence shown here is derived from an EMBL/GenBank/DDBJ whole genome shotgun (WGS) entry which is preliminary data.</text>
</comment>
<accession>A0AA39Z3N7</accession>
<organism evidence="3 4">
    <name type="scientific">Cercophora samala</name>
    <dbReference type="NCBI Taxonomy" id="330535"/>
    <lineage>
        <taxon>Eukaryota</taxon>
        <taxon>Fungi</taxon>
        <taxon>Dikarya</taxon>
        <taxon>Ascomycota</taxon>
        <taxon>Pezizomycotina</taxon>
        <taxon>Sordariomycetes</taxon>
        <taxon>Sordariomycetidae</taxon>
        <taxon>Sordariales</taxon>
        <taxon>Lasiosphaeriaceae</taxon>
        <taxon>Cercophora</taxon>
    </lineage>
</organism>
<feature type="domain" description="Ecp2 effector protein-like" evidence="2">
    <location>
        <begin position="69"/>
        <end position="165"/>
    </location>
</feature>
<dbReference type="AlphaFoldDB" id="A0AA39Z3N7"/>
<dbReference type="Pfam" id="PF14856">
    <property type="entry name" value="Hce2"/>
    <property type="match status" value="1"/>
</dbReference>
<name>A0AA39Z3N7_9PEZI</name>
<evidence type="ECO:0000313" key="3">
    <source>
        <dbReference type="EMBL" id="KAK0663504.1"/>
    </source>
</evidence>
<dbReference type="EMBL" id="JAULSY010000128">
    <property type="protein sequence ID" value="KAK0663504.1"/>
    <property type="molecule type" value="Genomic_DNA"/>
</dbReference>
<evidence type="ECO:0000259" key="2">
    <source>
        <dbReference type="Pfam" id="PF14856"/>
    </source>
</evidence>
<gene>
    <name evidence="3" type="ORF">QBC41DRAFT_306774</name>
</gene>
<keyword evidence="1" id="KW-0732">Signal</keyword>
<feature type="chain" id="PRO_5041212842" evidence="1">
    <location>
        <begin position="21"/>
        <end position="177"/>
    </location>
</feature>
<evidence type="ECO:0000313" key="4">
    <source>
        <dbReference type="Proteomes" id="UP001174997"/>
    </source>
</evidence>
<sequence length="177" mass="19131">MQFKTATIALLAAFFTAGECAPTALANAEVVEAAAVTAPAGDEPVFWQRPYDIISPNPEAGVLAKRSNQCGASSFENRGSGGSPFVSDCEQIIRNLSGSGTWALHFQPHYEIAKYGSCRFGIEWGQLHRGTVLVGTDDVKDLIRDSINKFRRGDGRVGARGSMQCGTDELWVVWGLY</sequence>